<accession>A0A6N3E4R6</accession>
<protein>
    <submittedName>
        <fullName evidence="1">Uncharacterized protein</fullName>
    </submittedName>
</protein>
<dbReference type="EMBL" id="CACRUX010000063">
    <property type="protein sequence ID" value="VYU32727.1"/>
    <property type="molecule type" value="Genomic_DNA"/>
</dbReference>
<name>A0A6N3E4R6_9FIRM</name>
<reference evidence="1" key="1">
    <citation type="submission" date="2019-11" db="EMBL/GenBank/DDBJ databases">
        <authorList>
            <person name="Feng L."/>
        </authorList>
    </citation>
    <scope>NUCLEOTIDE SEQUENCE</scope>
    <source>
        <strain evidence="1">VrattiLFYP33</strain>
    </source>
</reference>
<evidence type="ECO:0000313" key="1">
    <source>
        <dbReference type="EMBL" id="VYU32727.1"/>
    </source>
</evidence>
<dbReference type="AlphaFoldDB" id="A0A6N3E4R6"/>
<organism evidence="1">
    <name type="scientific">Veillonella ratti</name>
    <dbReference type="NCBI Taxonomy" id="103892"/>
    <lineage>
        <taxon>Bacteria</taxon>
        <taxon>Bacillati</taxon>
        <taxon>Bacillota</taxon>
        <taxon>Negativicutes</taxon>
        <taxon>Veillonellales</taxon>
        <taxon>Veillonellaceae</taxon>
        <taxon>Veillonella</taxon>
    </lineage>
</organism>
<sequence>MDGRATEIDIPPPIIILFISHFQCYNKKKTGEVSIQAHYKTNDALLT</sequence>
<proteinExistence type="predicted"/>
<gene>
    <name evidence="1" type="ORF">VRLFYP33_01746</name>
</gene>